<evidence type="ECO:0000259" key="2">
    <source>
        <dbReference type="Pfam" id="PF01337"/>
    </source>
</evidence>
<comment type="similarity">
    <text evidence="1">Belongs to the barstar family.</text>
</comment>
<dbReference type="AlphaFoldDB" id="T0J3D4"/>
<reference evidence="3 4" key="1">
    <citation type="journal article" date="2013" name="Genome Announc.">
        <title>Draft Genome Sequence of Sphingobium lactosutens Strain DS20T, Isolated from a Hexachlorocyclohexane Dumpsite.</title>
        <authorList>
            <person name="Kumar R."/>
            <person name="Dwivedi V."/>
            <person name="Negi V."/>
            <person name="Khurana J.P."/>
            <person name="Lal R."/>
        </authorList>
    </citation>
    <scope>NUCLEOTIDE SEQUENCE [LARGE SCALE GENOMIC DNA]</scope>
    <source>
        <strain evidence="3 4">DS20</strain>
    </source>
</reference>
<dbReference type="InterPro" id="IPR035905">
    <property type="entry name" value="Barstar-like_sf"/>
</dbReference>
<dbReference type="Gene3D" id="3.30.370.10">
    <property type="entry name" value="Barstar-like"/>
    <property type="match status" value="1"/>
</dbReference>
<dbReference type="Proteomes" id="UP000015531">
    <property type="component" value="Unassembled WGS sequence"/>
</dbReference>
<dbReference type="SUPFAM" id="SSF52038">
    <property type="entry name" value="Barstar-related"/>
    <property type="match status" value="1"/>
</dbReference>
<comment type="caution">
    <text evidence="3">The sequence shown here is derived from an EMBL/GenBank/DDBJ whole genome shotgun (WGS) entry which is preliminary data.</text>
</comment>
<accession>T0J3D4</accession>
<dbReference type="RefSeq" id="WP_021225461.1">
    <property type="nucleotide sequence ID" value="NZ_ATDP01000076.1"/>
</dbReference>
<sequence>MHIISLDAQNWKTASDFYDALLGRLGAPDWHGRNIAALVDSMIVGDINQVEFPLRVDVTGVNRTNEQARDAMLSAFVALTRYGAVARITRSEASLEIGDGVSP</sequence>
<name>T0J3D4_9SPHN</name>
<dbReference type="Pfam" id="PF01337">
    <property type="entry name" value="Barstar"/>
    <property type="match status" value="1"/>
</dbReference>
<dbReference type="EMBL" id="ATDP01000076">
    <property type="protein sequence ID" value="EQB16469.1"/>
    <property type="molecule type" value="Genomic_DNA"/>
</dbReference>
<keyword evidence="4" id="KW-1185">Reference proteome</keyword>
<dbReference type="eggNOG" id="ENOG502ZH7K">
    <property type="taxonomic scope" value="Bacteria"/>
</dbReference>
<evidence type="ECO:0000256" key="1">
    <source>
        <dbReference type="ARBA" id="ARBA00006845"/>
    </source>
</evidence>
<dbReference type="InterPro" id="IPR000468">
    <property type="entry name" value="Barstar"/>
</dbReference>
<dbReference type="PATRIC" id="fig|1331060.3.peg.1573"/>
<proteinExistence type="inferred from homology"/>
<evidence type="ECO:0000313" key="4">
    <source>
        <dbReference type="Proteomes" id="UP000015531"/>
    </source>
</evidence>
<evidence type="ECO:0000313" key="3">
    <source>
        <dbReference type="EMBL" id="EQB16469.1"/>
    </source>
</evidence>
<feature type="domain" description="Barstar (barnase inhibitor)" evidence="2">
    <location>
        <begin position="1"/>
        <end position="80"/>
    </location>
</feature>
<organism evidence="3 4">
    <name type="scientific">Sphingobium lactosutens DS20</name>
    <dbReference type="NCBI Taxonomy" id="1331060"/>
    <lineage>
        <taxon>Bacteria</taxon>
        <taxon>Pseudomonadati</taxon>
        <taxon>Pseudomonadota</taxon>
        <taxon>Alphaproteobacteria</taxon>
        <taxon>Sphingomonadales</taxon>
        <taxon>Sphingomonadaceae</taxon>
        <taxon>Sphingobium</taxon>
    </lineage>
</organism>
<protein>
    <recommendedName>
        <fullName evidence="2">Barstar (barnase inhibitor) domain-containing protein</fullName>
    </recommendedName>
</protein>
<gene>
    <name evidence="3" type="ORF">RLDS_08280</name>
</gene>